<comment type="similarity">
    <text evidence="5">Belongs to the BUB2 family.</text>
</comment>
<dbReference type="GO" id="GO:0031030">
    <property type="term" value="P:negative regulation of septation initiation signaling"/>
    <property type="evidence" value="ECO:0007669"/>
    <property type="project" value="TreeGrafter"/>
</dbReference>
<dbReference type="EMBL" id="BTGD01000013">
    <property type="protein sequence ID" value="GMM57433.1"/>
    <property type="molecule type" value="Genomic_DNA"/>
</dbReference>
<dbReference type="GO" id="GO:0044732">
    <property type="term" value="C:mitotic spindle pole body"/>
    <property type="evidence" value="ECO:0007669"/>
    <property type="project" value="TreeGrafter"/>
</dbReference>
<keyword evidence="6" id="KW-0812">Transmembrane</keyword>
<dbReference type="Gene3D" id="1.10.472.80">
    <property type="entry name" value="Ypt/Rab-GAP domain of gyp1p, domain 3"/>
    <property type="match status" value="1"/>
</dbReference>
<keyword evidence="6" id="KW-1133">Transmembrane helix</keyword>
<keyword evidence="9" id="KW-1185">Reference proteome</keyword>
<dbReference type="Proteomes" id="UP001377567">
    <property type="component" value="Unassembled WGS sequence"/>
</dbReference>
<dbReference type="FunFam" id="1.10.472.80:FF:000026">
    <property type="entry name" value="Mitotic check point protein (Bub2)"/>
    <property type="match status" value="1"/>
</dbReference>
<dbReference type="Pfam" id="PF00566">
    <property type="entry name" value="RabGAP-TBC"/>
    <property type="match status" value="1"/>
</dbReference>
<dbReference type="GO" id="GO:1990334">
    <property type="term" value="C:Bfa1-Bub2 complex"/>
    <property type="evidence" value="ECO:0007669"/>
    <property type="project" value="UniProtKB-ARBA"/>
</dbReference>
<keyword evidence="2" id="KW-0963">Cytoplasm</keyword>
<evidence type="ECO:0000256" key="2">
    <source>
        <dbReference type="ARBA" id="ARBA00022490"/>
    </source>
</evidence>
<evidence type="ECO:0000259" key="7">
    <source>
        <dbReference type="PROSITE" id="PS50086"/>
    </source>
</evidence>
<protein>
    <submittedName>
        <fullName evidence="8">Bub2 protein</fullName>
    </submittedName>
</protein>
<keyword evidence="3" id="KW-0206">Cytoskeleton</keyword>
<evidence type="ECO:0000256" key="5">
    <source>
        <dbReference type="ARBA" id="ARBA00061049"/>
    </source>
</evidence>
<organism evidence="8 9">
    <name type="scientific">Maudiozyma humilis</name>
    <name type="common">Sour dough yeast</name>
    <name type="synonym">Kazachstania humilis</name>
    <dbReference type="NCBI Taxonomy" id="51915"/>
    <lineage>
        <taxon>Eukaryota</taxon>
        <taxon>Fungi</taxon>
        <taxon>Dikarya</taxon>
        <taxon>Ascomycota</taxon>
        <taxon>Saccharomycotina</taxon>
        <taxon>Saccharomycetes</taxon>
        <taxon>Saccharomycetales</taxon>
        <taxon>Saccharomycetaceae</taxon>
        <taxon>Maudiozyma</taxon>
    </lineage>
</organism>
<keyword evidence="4" id="KW-0131">Cell cycle</keyword>
<dbReference type="FunFam" id="1.10.8.270:FF:000035">
    <property type="entry name" value="Cell cycle arrest protein BUB2"/>
    <property type="match status" value="1"/>
</dbReference>
<dbReference type="InterPro" id="IPR035969">
    <property type="entry name" value="Rab-GAP_TBC_sf"/>
</dbReference>
<evidence type="ECO:0000256" key="1">
    <source>
        <dbReference type="ARBA" id="ARBA00004245"/>
    </source>
</evidence>
<dbReference type="InterPro" id="IPR000195">
    <property type="entry name" value="Rab-GAP-TBC_dom"/>
</dbReference>
<evidence type="ECO:0000256" key="3">
    <source>
        <dbReference type="ARBA" id="ARBA00023212"/>
    </source>
</evidence>
<keyword evidence="6" id="KW-0472">Membrane</keyword>
<feature type="transmembrane region" description="Helical" evidence="6">
    <location>
        <begin position="226"/>
        <end position="249"/>
    </location>
</feature>
<dbReference type="PANTHER" id="PTHR22957">
    <property type="entry name" value="TBC1 DOMAIN FAMILY MEMBER GTPASE-ACTIVATING PROTEIN"/>
    <property type="match status" value="1"/>
</dbReference>
<evidence type="ECO:0000256" key="4">
    <source>
        <dbReference type="ARBA" id="ARBA00023306"/>
    </source>
</evidence>
<evidence type="ECO:0000256" key="6">
    <source>
        <dbReference type="SAM" id="Phobius"/>
    </source>
</evidence>
<name>A0AAV5S3H2_MAUHU</name>
<dbReference type="SMART" id="SM00164">
    <property type="entry name" value="TBC"/>
    <property type="match status" value="1"/>
</dbReference>
<sequence>MSSIEKFISKPPLIVYSSLAQLRYLILSEGIPATDDKHEQRLRAYIWSILSRTSMEHATSIYITLVNLGAPQSAIYNKIKNDTGRTFQTNAKFKSIVPEDSLTRCLSCFAWQTQQLYKEDPSRKNISTYVQGMNVLLAPLLYSCPSEPIAFQLFSSLCYSQIPTYITHNLIGVRNGAKLLDICLRIIDPKLSQFLSDNLLTAEIYGMPSILTLSGCNKPLDQVCKLWDFMFAYGFHMNILFIVAMLVTIRGQILRSDSPMNLMKDLPEFDADEIIKLGVGFLPKIPGRTYDLLVRHLTEADISISRIDK</sequence>
<dbReference type="AlphaFoldDB" id="A0AAV5S3H2"/>
<dbReference type="SUPFAM" id="SSF47923">
    <property type="entry name" value="Ypt/Rab-GAP domain of gyp1p"/>
    <property type="match status" value="2"/>
</dbReference>
<evidence type="ECO:0000313" key="8">
    <source>
        <dbReference type="EMBL" id="GMM57433.1"/>
    </source>
</evidence>
<comment type="caution">
    <text evidence="8">The sequence shown here is derived from an EMBL/GenBank/DDBJ whole genome shotgun (WGS) entry which is preliminary data.</text>
</comment>
<comment type="subcellular location">
    <subcellularLocation>
        <location evidence="1">Cytoplasm</location>
        <location evidence="1">Cytoskeleton</location>
    </subcellularLocation>
</comment>
<gene>
    <name evidence="8" type="ORF">DAKH74_040490</name>
</gene>
<dbReference type="PROSITE" id="PS50086">
    <property type="entry name" value="TBC_RABGAP"/>
    <property type="match status" value="1"/>
</dbReference>
<dbReference type="PANTHER" id="PTHR22957:SF263">
    <property type="entry name" value="MITOTIC CHECK POINT PROTEIN BUB2"/>
    <property type="match status" value="1"/>
</dbReference>
<feature type="domain" description="Rab-GAP TBC" evidence="7">
    <location>
        <begin position="37"/>
        <end position="234"/>
    </location>
</feature>
<proteinExistence type="inferred from homology"/>
<accession>A0AAV5S3H2</accession>
<dbReference type="Gene3D" id="1.10.8.270">
    <property type="entry name" value="putative rabgap domain of human tbc1 domain family member 14 like domains"/>
    <property type="match status" value="1"/>
</dbReference>
<dbReference type="GO" id="GO:0005096">
    <property type="term" value="F:GTPase activator activity"/>
    <property type="evidence" value="ECO:0007669"/>
    <property type="project" value="TreeGrafter"/>
</dbReference>
<evidence type="ECO:0000313" key="9">
    <source>
        <dbReference type="Proteomes" id="UP001377567"/>
    </source>
</evidence>
<reference evidence="8 9" key="1">
    <citation type="journal article" date="2023" name="Elife">
        <title>Identification of key yeast species and microbe-microbe interactions impacting larval growth of Drosophila in the wild.</title>
        <authorList>
            <person name="Mure A."/>
            <person name="Sugiura Y."/>
            <person name="Maeda R."/>
            <person name="Honda K."/>
            <person name="Sakurai N."/>
            <person name="Takahashi Y."/>
            <person name="Watada M."/>
            <person name="Katoh T."/>
            <person name="Gotoh A."/>
            <person name="Gotoh Y."/>
            <person name="Taniguchi I."/>
            <person name="Nakamura K."/>
            <person name="Hayashi T."/>
            <person name="Katayama T."/>
            <person name="Uemura T."/>
            <person name="Hattori Y."/>
        </authorList>
    </citation>
    <scope>NUCLEOTIDE SEQUENCE [LARGE SCALE GENOMIC DNA]</scope>
    <source>
        <strain evidence="8 9">KH-74</strain>
    </source>
</reference>